<evidence type="ECO:0000313" key="9">
    <source>
        <dbReference type="Proteomes" id="UP000824094"/>
    </source>
</evidence>
<comment type="similarity">
    <text evidence="5 7">Belongs to the PTH family.</text>
</comment>
<sequence>MPIIVGLGNPGKEYEKTYHNTGWRAVDKLAEKLGKKIKKAECSALIWTGTVGGERVVLAKPLTYMNLSGDSVKSLCQKFKVEPIIVYDDIDIPAGTVRARESGSGGTHNGMRDVVNKMGTEKIKRIRIGIGRGKGELKDYVLSVPSAAEAELIDSAVDRLTDALMIYLKDHDFEKLMRSVN</sequence>
<evidence type="ECO:0000256" key="6">
    <source>
        <dbReference type="ARBA" id="ARBA00050038"/>
    </source>
</evidence>
<evidence type="ECO:0000256" key="3">
    <source>
        <dbReference type="ARBA" id="ARBA00022801"/>
    </source>
</evidence>
<dbReference type="GO" id="GO:0072344">
    <property type="term" value="P:rescue of stalled ribosome"/>
    <property type="evidence" value="ECO:0007669"/>
    <property type="project" value="UniProtKB-UniRule"/>
</dbReference>
<keyword evidence="7" id="KW-0963">Cytoplasm</keyword>
<comment type="subunit">
    <text evidence="7">Monomer.</text>
</comment>
<feature type="binding site" evidence="7">
    <location>
        <position position="66"/>
    </location>
    <ligand>
        <name>tRNA</name>
        <dbReference type="ChEBI" id="CHEBI:17843"/>
    </ligand>
</feature>
<dbReference type="GO" id="GO:0004045">
    <property type="term" value="F:peptidyl-tRNA hydrolase activity"/>
    <property type="evidence" value="ECO:0007669"/>
    <property type="project" value="UniProtKB-UniRule"/>
</dbReference>
<dbReference type="AlphaFoldDB" id="A0A9D1MI83"/>
<evidence type="ECO:0000256" key="2">
    <source>
        <dbReference type="ARBA" id="ARBA00022555"/>
    </source>
</evidence>
<dbReference type="EC" id="3.1.1.29" evidence="1 7"/>
<dbReference type="EMBL" id="DVNF01000156">
    <property type="protein sequence ID" value="HIU60797.1"/>
    <property type="molecule type" value="Genomic_DNA"/>
</dbReference>
<dbReference type="PROSITE" id="PS01196">
    <property type="entry name" value="PEPT_TRNA_HYDROL_2"/>
    <property type="match status" value="1"/>
</dbReference>
<reference evidence="8" key="2">
    <citation type="journal article" date="2021" name="PeerJ">
        <title>Extensive microbial diversity within the chicken gut microbiome revealed by metagenomics and culture.</title>
        <authorList>
            <person name="Gilroy R."/>
            <person name="Ravi A."/>
            <person name="Getino M."/>
            <person name="Pursley I."/>
            <person name="Horton D.L."/>
            <person name="Alikhan N.F."/>
            <person name="Baker D."/>
            <person name="Gharbi K."/>
            <person name="Hall N."/>
            <person name="Watson M."/>
            <person name="Adriaenssens E.M."/>
            <person name="Foster-Nyarko E."/>
            <person name="Jarju S."/>
            <person name="Secka A."/>
            <person name="Antonio M."/>
            <person name="Oren A."/>
            <person name="Chaudhuri R.R."/>
            <person name="La Ragione R."/>
            <person name="Hildebrand F."/>
            <person name="Pallen M.J."/>
        </authorList>
    </citation>
    <scope>NUCLEOTIDE SEQUENCE</scope>
    <source>
        <strain evidence="8">18911</strain>
    </source>
</reference>
<dbReference type="PANTHER" id="PTHR17224:SF1">
    <property type="entry name" value="PEPTIDYL-TRNA HYDROLASE"/>
    <property type="match status" value="1"/>
</dbReference>
<comment type="function">
    <text evidence="7">Catalyzes the release of premature peptidyl moieties from peptidyl-tRNA molecules trapped in stalled 50S ribosomal subunits, and thus maintains levels of free tRNAs and 50S ribosomes.</text>
</comment>
<organism evidence="8 9">
    <name type="scientific">Candidatus Stercoripulliclostridium merdigallinarum</name>
    <dbReference type="NCBI Taxonomy" id="2840951"/>
    <lineage>
        <taxon>Bacteria</taxon>
        <taxon>Bacillati</taxon>
        <taxon>Bacillota</taxon>
        <taxon>Clostridia</taxon>
        <taxon>Eubacteriales</taxon>
        <taxon>Candidatus Stercoripulliclostridium</taxon>
    </lineage>
</organism>
<evidence type="ECO:0000313" key="8">
    <source>
        <dbReference type="EMBL" id="HIU60797.1"/>
    </source>
</evidence>
<dbReference type="Gene3D" id="3.40.50.1470">
    <property type="entry name" value="Peptidyl-tRNA hydrolase"/>
    <property type="match status" value="1"/>
</dbReference>
<dbReference type="GO" id="GO:0006515">
    <property type="term" value="P:protein quality control for misfolded or incompletely synthesized proteins"/>
    <property type="evidence" value="ECO:0007669"/>
    <property type="project" value="UniProtKB-UniRule"/>
</dbReference>
<comment type="function">
    <text evidence="7">Hydrolyzes ribosome-free peptidyl-tRNAs (with 1 or more amino acids incorporated), which drop off the ribosome during protein synthesis, or as a result of ribosome stalling.</text>
</comment>
<dbReference type="NCBIfam" id="TIGR00447">
    <property type="entry name" value="pth"/>
    <property type="match status" value="1"/>
</dbReference>
<dbReference type="GO" id="GO:0000049">
    <property type="term" value="F:tRNA binding"/>
    <property type="evidence" value="ECO:0007669"/>
    <property type="project" value="UniProtKB-UniRule"/>
</dbReference>
<evidence type="ECO:0000256" key="7">
    <source>
        <dbReference type="HAMAP-Rule" id="MF_00083"/>
    </source>
</evidence>
<dbReference type="Proteomes" id="UP000824094">
    <property type="component" value="Unassembled WGS sequence"/>
</dbReference>
<dbReference type="InterPro" id="IPR018171">
    <property type="entry name" value="Pept_tRNA_hydro_CS"/>
</dbReference>
<accession>A0A9D1MI83</accession>
<feature type="binding site" evidence="7">
    <location>
        <position position="14"/>
    </location>
    <ligand>
        <name>tRNA</name>
        <dbReference type="ChEBI" id="CHEBI:17843"/>
    </ligand>
</feature>
<keyword evidence="3 7" id="KW-0378">Hydrolase</keyword>
<evidence type="ECO:0000256" key="5">
    <source>
        <dbReference type="ARBA" id="ARBA00038063"/>
    </source>
</evidence>
<protein>
    <recommendedName>
        <fullName evidence="6 7">Peptidyl-tRNA hydrolase</fullName>
        <shortName evidence="7">Pth</shortName>
        <ecNumber evidence="1 7">3.1.1.29</ecNumber>
    </recommendedName>
</protein>
<evidence type="ECO:0000256" key="1">
    <source>
        <dbReference type="ARBA" id="ARBA00013260"/>
    </source>
</evidence>
<dbReference type="CDD" id="cd00462">
    <property type="entry name" value="PTH"/>
    <property type="match status" value="1"/>
</dbReference>
<dbReference type="SUPFAM" id="SSF53178">
    <property type="entry name" value="Peptidyl-tRNA hydrolase-like"/>
    <property type="match status" value="1"/>
</dbReference>
<feature type="site" description="Stabilizes the basic form of H active site to accept a proton" evidence="7">
    <location>
        <position position="88"/>
    </location>
</feature>
<dbReference type="GO" id="GO:0005737">
    <property type="term" value="C:cytoplasm"/>
    <property type="evidence" value="ECO:0007669"/>
    <property type="project" value="UniProtKB-SubCell"/>
</dbReference>
<name>A0A9D1MI83_9FIRM</name>
<dbReference type="HAMAP" id="MF_00083">
    <property type="entry name" value="Pept_tRNA_hydro_bact"/>
    <property type="match status" value="1"/>
</dbReference>
<reference evidence="8" key="1">
    <citation type="submission" date="2020-10" db="EMBL/GenBank/DDBJ databases">
        <authorList>
            <person name="Gilroy R."/>
        </authorList>
    </citation>
    <scope>NUCLEOTIDE SEQUENCE</scope>
    <source>
        <strain evidence="8">18911</strain>
    </source>
</reference>
<dbReference type="InterPro" id="IPR036416">
    <property type="entry name" value="Pept_tRNA_hydro_sf"/>
</dbReference>
<dbReference type="InterPro" id="IPR001328">
    <property type="entry name" value="Pept_tRNA_hydro"/>
</dbReference>
<feature type="active site" description="Proton acceptor" evidence="7">
    <location>
        <position position="19"/>
    </location>
</feature>
<feature type="binding site" evidence="7">
    <location>
        <position position="109"/>
    </location>
    <ligand>
        <name>tRNA</name>
        <dbReference type="ChEBI" id="CHEBI:17843"/>
    </ligand>
</feature>
<comment type="catalytic activity">
    <reaction evidence="7">
        <text>an N-acyl-L-alpha-aminoacyl-tRNA + H2O = an N-acyl-L-amino acid + a tRNA + H(+)</text>
        <dbReference type="Rhea" id="RHEA:54448"/>
        <dbReference type="Rhea" id="RHEA-COMP:10123"/>
        <dbReference type="Rhea" id="RHEA-COMP:13883"/>
        <dbReference type="ChEBI" id="CHEBI:15377"/>
        <dbReference type="ChEBI" id="CHEBI:15378"/>
        <dbReference type="ChEBI" id="CHEBI:59874"/>
        <dbReference type="ChEBI" id="CHEBI:78442"/>
        <dbReference type="ChEBI" id="CHEBI:138191"/>
        <dbReference type="EC" id="3.1.1.29"/>
    </reaction>
</comment>
<comment type="caution">
    <text evidence="8">The sequence shown here is derived from an EMBL/GenBank/DDBJ whole genome shotgun (WGS) entry which is preliminary data.</text>
</comment>
<dbReference type="PANTHER" id="PTHR17224">
    <property type="entry name" value="PEPTIDYL-TRNA HYDROLASE"/>
    <property type="match status" value="1"/>
</dbReference>
<dbReference type="Pfam" id="PF01195">
    <property type="entry name" value="Pept_tRNA_hydro"/>
    <property type="match status" value="1"/>
</dbReference>
<comment type="subcellular location">
    <subcellularLocation>
        <location evidence="7">Cytoplasm</location>
    </subcellularLocation>
</comment>
<keyword evidence="4 7" id="KW-0694">RNA-binding</keyword>
<feature type="binding site" evidence="7">
    <location>
        <position position="64"/>
    </location>
    <ligand>
        <name>tRNA</name>
        <dbReference type="ChEBI" id="CHEBI:17843"/>
    </ligand>
</feature>
<keyword evidence="2 7" id="KW-0820">tRNA-binding</keyword>
<evidence type="ECO:0000256" key="4">
    <source>
        <dbReference type="ARBA" id="ARBA00022884"/>
    </source>
</evidence>
<proteinExistence type="inferred from homology"/>
<gene>
    <name evidence="7" type="primary">pth</name>
    <name evidence="8" type="ORF">IAB05_05345</name>
</gene>
<feature type="site" description="Discriminates between blocked and unblocked aminoacyl-tRNA" evidence="7">
    <location>
        <position position="9"/>
    </location>
</feature>